<reference evidence="5 7" key="2">
    <citation type="journal article" date="2018" name="Plant J.">
        <title>The Physcomitrella patens chromosome-scale assembly reveals moss genome structure and evolution.</title>
        <authorList>
            <person name="Lang D."/>
            <person name="Ullrich K.K."/>
            <person name="Murat F."/>
            <person name="Fuchs J."/>
            <person name="Jenkins J."/>
            <person name="Haas F.B."/>
            <person name="Piednoel M."/>
            <person name="Gundlach H."/>
            <person name="Van Bel M."/>
            <person name="Meyberg R."/>
            <person name="Vives C."/>
            <person name="Morata J."/>
            <person name="Symeonidi A."/>
            <person name="Hiss M."/>
            <person name="Muchero W."/>
            <person name="Kamisugi Y."/>
            <person name="Saleh O."/>
            <person name="Blanc G."/>
            <person name="Decker E.L."/>
            <person name="van Gessel N."/>
            <person name="Grimwood J."/>
            <person name="Hayes R.D."/>
            <person name="Graham S.W."/>
            <person name="Gunter L.E."/>
            <person name="McDaniel S.F."/>
            <person name="Hoernstein S.N.W."/>
            <person name="Larsson A."/>
            <person name="Li F.W."/>
            <person name="Perroud P.F."/>
            <person name="Phillips J."/>
            <person name="Ranjan P."/>
            <person name="Rokshar D.S."/>
            <person name="Rothfels C.J."/>
            <person name="Schneider L."/>
            <person name="Shu S."/>
            <person name="Stevenson D.W."/>
            <person name="Thummler F."/>
            <person name="Tillich M."/>
            <person name="Villarreal Aguilar J.C."/>
            <person name="Widiez T."/>
            <person name="Wong G.K."/>
            <person name="Wymore A."/>
            <person name="Zhang Y."/>
            <person name="Zimmer A.D."/>
            <person name="Quatrano R.S."/>
            <person name="Mayer K.F.X."/>
            <person name="Goodstein D."/>
            <person name="Casacuberta J.M."/>
            <person name="Vandepoele K."/>
            <person name="Reski R."/>
            <person name="Cuming A.C."/>
            <person name="Tuskan G.A."/>
            <person name="Maumus F."/>
            <person name="Salse J."/>
            <person name="Schmutz J."/>
            <person name="Rensing S.A."/>
        </authorList>
    </citation>
    <scope>NUCLEOTIDE SEQUENCE [LARGE SCALE GENOMIC DNA]</scope>
    <source>
        <strain evidence="6 7">cv. Gransden 2004</strain>
    </source>
</reference>
<evidence type="ECO:0000256" key="2">
    <source>
        <dbReference type="ARBA" id="ARBA00022884"/>
    </source>
</evidence>
<dbReference type="EnsemblPlants" id="Pp3c1_3160V3.2">
    <property type="protein sequence ID" value="Pp3c1_3160V3.2"/>
    <property type="gene ID" value="Pp3c1_3160"/>
</dbReference>
<gene>
    <name evidence="6" type="primary">LOC112292069</name>
    <name evidence="5" type="ORF">PHYPA_000123</name>
</gene>
<dbReference type="AlphaFoldDB" id="A0A2K1L6P8"/>
<evidence type="ECO:0000259" key="4">
    <source>
        <dbReference type="PROSITE" id="PS50886"/>
    </source>
</evidence>
<evidence type="ECO:0000256" key="1">
    <source>
        <dbReference type="ARBA" id="ARBA00022555"/>
    </source>
</evidence>
<dbReference type="GO" id="GO:0000049">
    <property type="term" value="F:tRNA binding"/>
    <property type="evidence" value="ECO:0007669"/>
    <property type="project" value="UniProtKB-UniRule"/>
</dbReference>
<dbReference type="SUPFAM" id="SSF50249">
    <property type="entry name" value="Nucleic acid-binding proteins"/>
    <property type="match status" value="1"/>
</dbReference>
<proteinExistence type="predicted"/>
<dbReference type="PROSITE" id="PS50886">
    <property type="entry name" value="TRBD"/>
    <property type="match status" value="1"/>
</dbReference>
<dbReference type="Gene3D" id="2.40.50.140">
    <property type="entry name" value="Nucleic acid-binding proteins"/>
    <property type="match status" value="1"/>
</dbReference>
<dbReference type="EMBL" id="ABEU02000001">
    <property type="protein sequence ID" value="PNR61700.1"/>
    <property type="molecule type" value="Genomic_DNA"/>
</dbReference>
<evidence type="ECO:0000313" key="7">
    <source>
        <dbReference type="Proteomes" id="UP000006727"/>
    </source>
</evidence>
<evidence type="ECO:0000313" key="5">
    <source>
        <dbReference type="EMBL" id="PNR61700.1"/>
    </source>
</evidence>
<reference evidence="6" key="3">
    <citation type="submission" date="2020-12" db="UniProtKB">
        <authorList>
            <consortium name="EnsemblPlants"/>
        </authorList>
    </citation>
    <scope>IDENTIFICATION</scope>
</reference>
<name>A0A2K1L6P8_PHYPA</name>
<dbReference type="EnsemblPlants" id="Pp3c1_3160V3.1">
    <property type="protein sequence ID" value="Pp3c1_3160V3.1"/>
    <property type="gene ID" value="Pp3c1_3160"/>
</dbReference>
<keyword evidence="7" id="KW-1185">Reference proteome</keyword>
<dbReference type="Gramene" id="Pp3c1_3160V3.1">
    <property type="protein sequence ID" value="Pp3c1_3160V3.1"/>
    <property type="gene ID" value="Pp3c1_3160"/>
</dbReference>
<evidence type="ECO:0000313" key="6">
    <source>
        <dbReference type="EnsemblPlants" id="Pp3c1_3160V3.1"/>
    </source>
</evidence>
<dbReference type="PANTHER" id="PTHR11586:SF37">
    <property type="entry name" value="TRNA-BINDING DOMAIN-CONTAINING PROTEIN"/>
    <property type="match status" value="1"/>
</dbReference>
<dbReference type="KEGG" id="ppp:112292069"/>
<dbReference type="PANTHER" id="PTHR11586">
    <property type="entry name" value="TRNA-AMINOACYLATION COFACTOR ARC1 FAMILY MEMBER"/>
    <property type="match status" value="1"/>
</dbReference>
<dbReference type="InterPro" id="IPR002547">
    <property type="entry name" value="tRNA-bd_dom"/>
</dbReference>
<sequence>MALACSATPVALQVQETLCQSACRAAAEGPSHVNCGVSWASSFGSARLFHAGPIRSVGLQRRVNSPGLHIRAHTETAEVPETTDRVACPAVKPEVDPSIFESVDVRVGLITDAKPVQDAEMTAKRGKPTLSRKFLQLTVDIGCEQRTIVSECKYVMDVEDAVGKKVLIVANVPPTEVNGIKSHGVVLTGFNYDPTPMPRSFKVILPGLGRLPPGSQVKGACFP</sequence>
<dbReference type="GeneID" id="112292069"/>
<dbReference type="PaxDb" id="3218-PP1S347_23V6.1"/>
<dbReference type="Gramene" id="Pp3c1_3160V3.2">
    <property type="protein sequence ID" value="Pp3c1_3160V3.2"/>
    <property type="gene ID" value="Pp3c1_3160"/>
</dbReference>
<evidence type="ECO:0000256" key="3">
    <source>
        <dbReference type="PROSITE-ProRule" id="PRU00209"/>
    </source>
</evidence>
<dbReference type="InterPro" id="IPR012340">
    <property type="entry name" value="NA-bd_OB-fold"/>
</dbReference>
<keyword evidence="2 3" id="KW-0694">RNA-binding</keyword>
<dbReference type="RefSeq" id="XP_024395968.1">
    <property type="nucleotide sequence ID" value="XM_024540200.2"/>
</dbReference>
<keyword evidence="1 3" id="KW-0820">tRNA-binding</keyword>
<organism evidence="5">
    <name type="scientific">Physcomitrium patens</name>
    <name type="common">Spreading-leaved earth moss</name>
    <name type="synonym">Physcomitrella patens</name>
    <dbReference type="NCBI Taxonomy" id="3218"/>
    <lineage>
        <taxon>Eukaryota</taxon>
        <taxon>Viridiplantae</taxon>
        <taxon>Streptophyta</taxon>
        <taxon>Embryophyta</taxon>
        <taxon>Bryophyta</taxon>
        <taxon>Bryophytina</taxon>
        <taxon>Bryopsida</taxon>
        <taxon>Funariidae</taxon>
        <taxon>Funariales</taxon>
        <taxon>Funariaceae</taxon>
        <taxon>Physcomitrium</taxon>
    </lineage>
</organism>
<protein>
    <recommendedName>
        <fullName evidence="4">tRNA-binding domain-containing protein</fullName>
    </recommendedName>
</protein>
<feature type="domain" description="TRNA-binding" evidence="4">
    <location>
        <begin position="99"/>
        <end position="218"/>
    </location>
</feature>
<dbReference type="Proteomes" id="UP000006727">
    <property type="component" value="Chromosome 1"/>
</dbReference>
<accession>A0A2K1L6P8</accession>
<dbReference type="Pfam" id="PF01588">
    <property type="entry name" value="tRNA_bind"/>
    <property type="match status" value="1"/>
</dbReference>
<dbReference type="OrthoDB" id="1896555at2759"/>
<reference evidence="5 7" key="1">
    <citation type="journal article" date="2008" name="Science">
        <title>The Physcomitrella genome reveals evolutionary insights into the conquest of land by plants.</title>
        <authorList>
            <person name="Rensing S."/>
            <person name="Lang D."/>
            <person name="Zimmer A."/>
            <person name="Terry A."/>
            <person name="Salamov A."/>
            <person name="Shapiro H."/>
            <person name="Nishiyama T."/>
            <person name="Perroud P.-F."/>
            <person name="Lindquist E."/>
            <person name="Kamisugi Y."/>
            <person name="Tanahashi T."/>
            <person name="Sakakibara K."/>
            <person name="Fujita T."/>
            <person name="Oishi K."/>
            <person name="Shin-I T."/>
            <person name="Kuroki Y."/>
            <person name="Toyoda A."/>
            <person name="Suzuki Y."/>
            <person name="Hashimoto A."/>
            <person name="Yamaguchi K."/>
            <person name="Sugano A."/>
            <person name="Kohara Y."/>
            <person name="Fujiyama A."/>
            <person name="Anterola A."/>
            <person name="Aoki S."/>
            <person name="Ashton N."/>
            <person name="Barbazuk W.B."/>
            <person name="Barker E."/>
            <person name="Bennetzen J."/>
            <person name="Bezanilla M."/>
            <person name="Blankenship R."/>
            <person name="Cho S.H."/>
            <person name="Dutcher S."/>
            <person name="Estelle M."/>
            <person name="Fawcett J.A."/>
            <person name="Gundlach H."/>
            <person name="Hanada K."/>
            <person name="Heyl A."/>
            <person name="Hicks K.A."/>
            <person name="Hugh J."/>
            <person name="Lohr M."/>
            <person name="Mayer K."/>
            <person name="Melkozernov A."/>
            <person name="Murata T."/>
            <person name="Nelson D."/>
            <person name="Pils B."/>
            <person name="Prigge M."/>
            <person name="Reiss B."/>
            <person name="Renner T."/>
            <person name="Rombauts S."/>
            <person name="Rushton P."/>
            <person name="Sanderfoot A."/>
            <person name="Schween G."/>
            <person name="Shiu S.-H."/>
            <person name="Stueber K."/>
            <person name="Theodoulou F.L."/>
            <person name="Tu H."/>
            <person name="Van de Peer Y."/>
            <person name="Verrier P.J."/>
            <person name="Waters E."/>
            <person name="Wood A."/>
            <person name="Yang L."/>
            <person name="Cove D."/>
            <person name="Cuming A."/>
            <person name="Hasebe M."/>
            <person name="Lucas S."/>
            <person name="Mishler D.B."/>
            <person name="Reski R."/>
            <person name="Grigoriev I."/>
            <person name="Quatrano R.S."/>
            <person name="Boore J.L."/>
        </authorList>
    </citation>
    <scope>NUCLEOTIDE SEQUENCE [LARGE SCALE GENOMIC DNA]</scope>
    <source>
        <strain evidence="6 7">cv. Gransden 2004</strain>
    </source>
</reference>
<dbReference type="InterPro" id="IPR051270">
    <property type="entry name" value="Tyrosine-tRNA_ligase_regulator"/>
</dbReference>